<comment type="caution">
    <text evidence="2">The sequence shown here is derived from an EMBL/GenBank/DDBJ whole genome shotgun (WGS) entry which is preliminary data.</text>
</comment>
<protein>
    <recommendedName>
        <fullName evidence="4">LPXTG cell wall anchor domain-containing protein</fullName>
    </recommendedName>
</protein>
<evidence type="ECO:0000313" key="3">
    <source>
        <dbReference type="Proteomes" id="UP001202248"/>
    </source>
</evidence>
<feature type="transmembrane region" description="Helical" evidence="1">
    <location>
        <begin position="614"/>
        <end position="631"/>
    </location>
</feature>
<evidence type="ECO:0000256" key="1">
    <source>
        <dbReference type="SAM" id="Phobius"/>
    </source>
</evidence>
<keyword evidence="1" id="KW-1133">Transmembrane helix</keyword>
<dbReference type="RefSeq" id="WP_240832151.1">
    <property type="nucleotide sequence ID" value="NZ_JAKWBL010000004.1"/>
</dbReference>
<reference evidence="2 3" key="1">
    <citation type="submission" date="2022-02" db="EMBL/GenBank/DDBJ databases">
        <authorList>
            <person name="Min J."/>
        </authorList>
    </citation>
    <scope>NUCLEOTIDE SEQUENCE [LARGE SCALE GENOMIC DNA]</scope>
    <source>
        <strain evidence="2 3">GR10-1</strain>
    </source>
</reference>
<dbReference type="EMBL" id="JAKWBL010000004">
    <property type="protein sequence ID" value="MCH5600140.1"/>
    <property type="molecule type" value="Genomic_DNA"/>
</dbReference>
<evidence type="ECO:0000313" key="2">
    <source>
        <dbReference type="EMBL" id="MCH5600140.1"/>
    </source>
</evidence>
<gene>
    <name evidence="2" type="ORF">MKP09_20575</name>
</gene>
<keyword evidence="1" id="KW-0472">Membrane</keyword>
<dbReference type="Proteomes" id="UP001202248">
    <property type="component" value="Unassembled WGS sequence"/>
</dbReference>
<organism evidence="2 3">
    <name type="scientific">Niabella ginsengisoli</name>
    <dbReference type="NCBI Taxonomy" id="522298"/>
    <lineage>
        <taxon>Bacteria</taxon>
        <taxon>Pseudomonadati</taxon>
        <taxon>Bacteroidota</taxon>
        <taxon>Chitinophagia</taxon>
        <taxon>Chitinophagales</taxon>
        <taxon>Chitinophagaceae</taxon>
        <taxon>Niabella</taxon>
    </lineage>
</organism>
<feature type="transmembrane region" description="Helical" evidence="1">
    <location>
        <begin position="586"/>
        <end position="607"/>
    </location>
</feature>
<keyword evidence="3" id="KW-1185">Reference proteome</keyword>
<name>A0ABS9SP77_9BACT</name>
<evidence type="ECO:0008006" key="4">
    <source>
        <dbReference type="Google" id="ProtNLM"/>
    </source>
</evidence>
<sequence>MKTGTPLARVLNKKPFKPSNFLIMSPHCYSFMRKVKFLTFSILLLSICLLVFSLNTVAQCESINGSTDWIQHNTGGTAANSYVYDDGTYIRLANTTTNARIANATQVQFNTIVKATAGADLNTEQSTISITYRTGNAAGDPTTIGWSANSAFSGGGVNARVTSTNPTPAELEANWVSVININGNNNIDVRTASGLMGALQGNLEASSVVVADGDIITGTLIPQLDGSAALNVKVYRPSSNSYIGNETFYNAVNINTVDAGEFYPVLQPEYGAVNLSCLSATTATNIPSATPATCESINGSTDWTQHNTGGTTANSYIYDDGTYIRLANATTNARIANATQVQFNTIVKATAGADLNTEQSTISITYRTGTALGDPTTMGWSANSAFSGGGVNARVTSANPTPAELEANWVTVININGNNNLDIRTASGLMGSMGANARVVVSDGDIITGTLIPQPDGSAALNVKVYRPSSNGYIAEKTFYSAVNANTVDAGDFYPALQPEYGAVNLSCLSASAAVALPVGFGTITGKLSNNQLLINWQTLTESNNDHFEIEASTDGKNFTKIGTLASQATDGNSSQPLNYEFSIEAAGASALMGIGSLILLAGSLMAKRRNRKVIGLSALSFMVFAATFVSCNKKGDALDVSGNKPLYIRIAQVDKDGKKAYSEVVKVFNQK</sequence>
<proteinExistence type="predicted"/>
<keyword evidence="1" id="KW-0812">Transmembrane</keyword>
<accession>A0ABS9SP77</accession>